<dbReference type="OMA" id="YHEVRNQ"/>
<dbReference type="AlphaFoldDB" id="A0A401Q9M3"/>
<feature type="domain" description="SEA" evidence="1">
    <location>
        <begin position="1"/>
        <end position="60"/>
    </location>
</feature>
<dbReference type="PANTHER" id="PTHR14672">
    <property type="entry name" value="MUCIN-16"/>
    <property type="match status" value="1"/>
</dbReference>
<dbReference type="PANTHER" id="PTHR14672:SF1">
    <property type="entry name" value="MUCIN-16"/>
    <property type="match status" value="1"/>
</dbReference>
<dbReference type="InterPro" id="IPR000082">
    <property type="entry name" value="SEA_dom"/>
</dbReference>
<dbReference type="PROSITE" id="PS50024">
    <property type="entry name" value="SEA"/>
    <property type="match status" value="2"/>
</dbReference>
<sequence>PGNRGNTEVETSCAFKNNPTVKGVDAVTVYNEFRDNTEKVTALGSYSLNKNSLYVNGYRESEPTTSPAISLPAVRDGDLSFELNFTIINRNFTEALNDPNSPQYRSIGANITRMLTGLFKKSSLKNSYRIAKVIRL</sequence>
<dbReference type="Pfam" id="PF01390">
    <property type="entry name" value="SEA"/>
    <property type="match status" value="1"/>
</dbReference>
<dbReference type="SUPFAM" id="SSF82671">
    <property type="entry name" value="SEA domain"/>
    <property type="match status" value="2"/>
</dbReference>
<dbReference type="Gene3D" id="3.30.70.960">
    <property type="entry name" value="SEA domain"/>
    <property type="match status" value="2"/>
</dbReference>
<dbReference type="OrthoDB" id="9947814at2759"/>
<dbReference type="InterPro" id="IPR036364">
    <property type="entry name" value="SEA_dom_sf"/>
</dbReference>
<name>A0A401Q9M3_SCYTO</name>
<accession>A0A401Q9M3</accession>
<dbReference type="InterPro" id="IPR028850">
    <property type="entry name" value="MUC16"/>
</dbReference>
<evidence type="ECO:0000259" key="1">
    <source>
        <dbReference type="PROSITE" id="PS50024"/>
    </source>
</evidence>
<feature type="domain" description="SEA" evidence="1">
    <location>
        <begin position="77"/>
        <end position="136"/>
    </location>
</feature>
<proteinExistence type="predicted"/>
<organism evidence="2 3">
    <name type="scientific">Scyliorhinus torazame</name>
    <name type="common">Cloudy catshark</name>
    <name type="synonym">Catulus torazame</name>
    <dbReference type="NCBI Taxonomy" id="75743"/>
    <lineage>
        <taxon>Eukaryota</taxon>
        <taxon>Metazoa</taxon>
        <taxon>Chordata</taxon>
        <taxon>Craniata</taxon>
        <taxon>Vertebrata</taxon>
        <taxon>Chondrichthyes</taxon>
        <taxon>Elasmobranchii</taxon>
        <taxon>Galeomorphii</taxon>
        <taxon>Galeoidea</taxon>
        <taxon>Carcharhiniformes</taxon>
        <taxon>Scyliorhinidae</taxon>
        <taxon>Scyliorhinus</taxon>
    </lineage>
</organism>
<feature type="non-terminal residue" evidence="2">
    <location>
        <position position="1"/>
    </location>
</feature>
<comment type="caution">
    <text evidence="2">The sequence shown here is derived from an EMBL/GenBank/DDBJ whole genome shotgun (WGS) entry which is preliminary data.</text>
</comment>
<feature type="non-terminal residue" evidence="2">
    <location>
        <position position="136"/>
    </location>
</feature>
<dbReference type="Proteomes" id="UP000288216">
    <property type="component" value="Unassembled WGS sequence"/>
</dbReference>
<protein>
    <recommendedName>
        <fullName evidence="1">SEA domain-containing protein</fullName>
    </recommendedName>
</protein>
<keyword evidence="3" id="KW-1185">Reference proteome</keyword>
<dbReference type="EMBL" id="BFAA01027147">
    <property type="protein sequence ID" value="GCB82085.1"/>
    <property type="molecule type" value="Genomic_DNA"/>
</dbReference>
<reference evidence="2 3" key="1">
    <citation type="journal article" date="2018" name="Nat. Ecol. Evol.">
        <title>Shark genomes provide insights into elasmobranch evolution and the origin of vertebrates.</title>
        <authorList>
            <person name="Hara Y"/>
            <person name="Yamaguchi K"/>
            <person name="Onimaru K"/>
            <person name="Kadota M"/>
            <person name="Koyanagi M"/>
            <person name="Keeley SD"/>
            <person name="Tatsumi K"/>
            <person name="Tanaka K"/>
            <person name="Motone F"/>
            <person name="Kageyama Y"/>
            <person name="Nozu R"/>
            <person name="Adachi N"/>
            <person name="Nishimura O"/>
            <person name="Nakagawa R"/>
            <person name="Tanegashima C"/>
            <person name="Kiyatake I"/>
            <person name="Matsumoto R"/>
            <person name="Murakumo K"/>
            <person name="Nishida K"/>
            <person name="Terakita A"/>
            <person name="Kuratani S"/>
            <person name="Sato K"/>
            <person name="Hyodo S Kuraku.S."/>
        </authorList>
    </citation>
    <scope>NUCLEOTIDE SEQUENCE [LARGE SCALE GENOMIC DNA]</scope>
</reference>
<evidence type="ECO:0000313" key="3">
    <source>
        <dbReference type="Proteomes" id="UP000288216"/>
    </source>
</evidence>
<dbReference type="STRING" id="75743.A0A401Q9M3"/>
<gene>
    <name evidence="2" type="ORF">scyTo_0023203</name>
</gene>
<evidence type="ECO:0000313" key="2">
    <source>
        <dbReference type="EMBL" id="GCB82085.1"/>
    </source>
</evidence>